<evidence type="ECO:0000313" key="2">
    <source>
        <dbReference type="Proteomes" id="UP000078541"/>
    </source>
</evidence>
<reference evidence="1 2" key="1">
    <citation type="submission" date="2016-03" db="EMBL/GenBank/DDBJ databases">
        <title>Trachymyrmex septentrionalis WGS genome.</title>
        <authorList>
            <person name="Nygaard S."/>
            <person name="Hu H."/>
            <person name="Boomsma J."/>
            <person name="Zhang G."/>
        </authorList>
    </citation>
    <scope>NUCLEOTIDE SEQUENCE [LARGE SCALE GENOMIC DNA]</scope>
    <source>
        <strain evidence="1">Tsep2-gDNA-1</strain>
        <tissue evidence="1">Whole body</tissue>
    </source>
</reference>
<keyword evidence="2" id="KW-1185">Reference proteome</keyword>
<dbReference type="Proteomes" id="UP000078541">
    <property type="component" value="Unassembled WGS sequence"/>
</dbReference>
<proteinExistence type="predicted"/>
<sequence length="98" mass="11329">MQPKRRERRYSRPWLSRDFAADFNDRGDGGAAALLDAMQIKGFISARRKKRRVRQCADVIRSRAPELLSENAHTPFPCTHFHSRAQVVPRRATAALRR</sequence>
<evidence type="ECO:0000313" key="1">
    <source>
        <dbReference type="EMBL" id="KYN37842.1"/>
    </source>
</evidence>
<gene>
    <name evidence="1" type="ORF">ALC56_08041</name>
</gene>
<protein>
    <submittedName>
        <fullName evidence="1">Uncharacterized protein</fullName>
    </submittedName>
</protein>
<dbReference type="EMBL" id="KQ981693">
    <property type="protein sequence ID" value="KYN37842.1"/>
    <property type="molecule type" value="Genomic_DNA"/>
</dbReference>
<dbReference type="AlphaFoldDB" id="A0A195FCB2"/>
<name>A0A195FCB2_9HYME</name>
<organism evidence="1 2">
    <name type="scientific">Trachymyrmex septentrionalis</name>
    <dbReference type="NCBI Taxonomy" id="34720"/>
    <lineage>
        <taxon>Eukaryota</taxon>
        <taxon>Metazoa</taxon>
        <taxon>Ecdysozoa</taxon>
        <taxon>Arthropoda</taxon>
        <taxon>Hexapoda</taxon>
        <taxon>Insecta</taxon>
        <taxon>Pterygota</taxon>
        <taxon>Neoptera</taxon>
        <taxon>Endopterygota</taxon>
        <taxon>Hymenoptera</taxon>
        <taxon>Apocrita</taxon>
        <taxon>Aculeata</taxon>
        <taxon>Formicoidea</taxon>
        <taxon>Formicidae</taxon>
        <taxon>Myrmicinae</taxon>
        <taxon>Trachymyrmex</taxon>
    </lineage>
</organism>
<accession>A0A195FCB2</accession>